<dbReference type="PANTHER" id="PTHR30591">
    <property type="entry name" value="RECBCD ENZYME SUBUNIT RECC"/>
    <property type="match status" value="1"/>
</dbReference>
<evidence type="ECO:0000256" key="5">
    <source>
        <dbReference type="ARBA" id="ARBA00022806"/>
    </source>
</evidence>
<dbReference type="Gene3D" id="3.40.50.300">
    <property type="entry name" value="P-loop containing nucleotide triphosphate hydrolases"/>
    <property type="match status" value="2"/>
</dbReference>
<reference evidence="11 12" key="1">
    <citation type="submission" date="2016-10" db="EMBL/GenBank/DDBJ databases">
        <authorList>
            <person name="de Groot N.N."/>
        </authorList>
    </citation>
    <scope>NUCLEOTIDE SEQUENCE [LARGE SCALE GENOMIC DNA]</scope>
    <source>
        <strain evidence="11 12">DSM 12130</strain>
    </source>
</reference>
<dbReference type="AlphaFoldDB" id="A0A1H0TLD5"/>
<evidence type="ECO:0000256" key="7">
    <source>
        <dbReference type="ARBA" id="ARBA00022840"/>
    </source>
</evidence>
<evidence type="ECO:0000256" key="3">
    <source>
        <dbReference type="ARBA" id="ARBA00022763"/>
    </source>
</evidence>
<dbReference type="NCBIfam" id="TIGR01450">
    <property type="entry name" value="recC"/>
    <property type="match status" value="1"/>
</dbReference>
<dbReference type="Gene3D" id="1.10.10.160">
    <property type="match status" value="1"/>
</dbReference>
<dbReference type="SUPFAM" id="SSF52980">
    <property type="entry name" value="Restriction endonuclease-like"/>
    <property type="match status" value="1"/>
</dbReference>
<dbReference type="STRING" id="91360.SAMN05660330_03144"/>
<evidence type="ECO:0000313" key="11">
    <source>
        <dbReference type="EMBL" id="SDP54872.1"/>
    </source>
</evidence>
<evidence type="ECO:0000256" key="9">
    <source>
        <dbReference type="ARBA" id="ARBA00023204"/>
    </source>
</evidence>
<keyword evidence="2" id="KW-0547">Nucleotide-binding</keyword>
<organism evidence="11 12">
    <name type="scientific">Desulforhopalus singaporensis</name>
    <dbReference type="NCBI Taxonomy" id="91360"/>
    <lineage>
        <taxon>Bacteria</taxon>
        <taxon>Pseudomonadati</taxon>
        <taxon>Thermodesulfobacteriota</taxon>
        <taxon>Desulfobulbia</taxon>
        <taxon>Desulfobulbales</taxon>
        <taxon>Desulfocapsaceae</taxon>
        <taxon>Desulforhopalus</taxon>
    </lineage>
</organism>
<keyword evidence="3" id="KW-0227">DNA damage</keyword>
<evidence type="ECO:0000256" key="6">
    <source>
        <dbReference type="ARBA" id="ARBA00022839"/>
    </source>
</evidence>
<evidence type="ECO:0000313" key="12">
    <source>
        <dbReference type="Proteomes" id="UP000199073"/>
    </source>
</evidence>
<dbReference type="InterPro" id="IPR006697">
    <property type="entry name" value="RecC"/>
</dbReference>
<evidence type="ECO:0000256" key="2">
    <source>
        <dbReference type="ARBA" id="ARBA00022741"/>
    </source>
</evidence>
<keyword evidence="7" id="KW-0067">ATP-binding</keyword>
<dbReference type="EMBL" id="FNJI01000025">
    <property type="protein sequence ID" value="SDP54872.1"/>
    <property type="molecule type" value="Genomic_DNA"/>
</dbReference>
<dbReference type="PANTHER" id="PTHR30591:SF1">
    <property type="entry name" value="RECBCD ENZYME SUBUNIT RECC"/>
    <property type="match status" value="1"/>
</dbReference>
<protein>
    <submittedName>
        <fullName evidence="11">DNA helicase/exodeoxyribonuclease V, gamma subunit</fullName>
    </submittedName>
</protein>
<dbReference type="GO" id="GO:0003677">
    <property type="term" value="F:DNA binding"/>
    <property type="evidence" value="ECO:0007669"/>
    <property type="project" value="UniProtKB-KW"/>
</dbReference>
<dbReference type="Proteomes" id="UP000199073">
    <property type="component" value="Unassembled WGS sequence"/>
</dbReference>
<accession>A0A1H0TLD5</accession>
<dbReference type="Gene3D" id="3.40.50.10930">
    <property type="match status" value="1"/>
</dbReference>
<dbReference type="Gene3D" id="1.10.10.990">
    <property type="match status" value="1"/>
</dbReference>
<dbReference type="GO" id="GO:0006281">
    <property type="term" value="P:DNA repair"/>
    <property type="evidence" value="ECO:0007669"/>
    <property type="project" value="UniProtKB-KW"/>
</dbReference>
<evidence type="ECO:0000256" key="8">
    <source>
        <dbReference type="ARBA" id="ARBA00023125"/>
    </source>
</evidence>
<gene>
    <name evidence="11" type="ORF">SAMN05660330_03144</name>
</gene>
<evidence type="ECO:0000256" key="1">
    <source>
        <dbReference type="ARBA" id="ARBA00022722"/>
    </source>
</evidence>
<dbReference type="SUPFAM" id="SSF52540">
    <property type="entry name" value="P-loop containing nucleoside triphosphate hydrolases"/>
    <property type="match status" value="2"/>
</dbReference>
<sequence>MFYLHVSNRTENLLRHLVEVIRVDGDRDFFQPELFLIQSRGMERMVTQTLADEFGCCCNFKFLLPIDFLEETARRLRLEMSENGFQRQVLSWRIEGMLRDLDDPVFAPISRYLEGDGKGRKRLQLARKLANIFDQYQLMRGDMLAGWSKDRPGTDHPAERWQCALWQRLIAQRGGDIHRGVLFERICAELKAGGQAVQRLPRRISILGIHTMPPVYLQFLELLAHHADVHLFLLSPCRNYWGDTPGRKDRRRLEAENTDGALHPDAPEYHPLLAALGRQGRDLQNMMLSGVTQVQEFASYQDPLEEKDYRQLTLLEKIQADLFHGRRCSSSEAGCLVDPSVQIVSCHSKLRELMVLKDHILNLLHCDDSLELRDIVVMAPDIQDYSILIPSVFADIQHSIADRSVRTQNNAIGTFVFFLGLYAGRFGVSEVMDLMQQPLVHRNFQLSEVDLEQVEHWVAETGIRWGLSREQRAEDGLASFGESSWRAGLDRLLMGYAIDSDGFVDTVLPYGELEGQGAAPLGGLCRFIELVGRGRNDFKNQYSLVAWSELLREYVDFLFGDSTEQEVMDLRLIIAELGEAGQSFNHCLVEFDTITDWFAQTARETRSSSGFLRGQLTFCSMLPMRSIPFQAVCILGLNEGEFPKNKEGETFDLMTLEQRPGDRSPRDDDRYQFLEAMLSARRGLYLSYIGQSIKTNDKIPPSVVVAELVEVLENDYGVKEIVVHHPLHPFSARYFSREDDRHLFSYSHHFCEVAKIIRGDKEVARPWWQGRRVVAADSVEFVEMLRFFRNPQKYFIRERVGIYLEPTTEDQSDLEIFTLSGLAKYQAEQALVDAVIQQRTDQPGSRDELLLKLQTQGEWPLGEVGRIDFLERLRAVELFGSQLTDAGERLDDHPFELRVGQTVLRGTLENIYEKGVMLYRYGSLRGQDLLLAGINHAVARQLIPGISTFLVTLDEPVSFTGTQQGVSLERLVELYLAGCEAPLPFFVEPGLAYARCRLSSRGAKDSPLEKAAKEMQQRVDRGYEPEAELLFGDASGQVVVGPDFGLLAEELMCAFWRNGHGHEV</sequence>
<dbReference type="GO" id="GO:0006310">
    <property type="term" value="P:DNA recombination"/>
    <property type="evidence" value="ECO:0007669"/>
    <property type="project" value="TreeGrafter"/>
</dbReference>
<dbReference type="Pfam" id="PF04257">
    <property type="entry name" value="Exonuc_V_gamma"/>
    <property type="match status" value="1"/>
</dbReference>
<keyword evidence="5 11" id="KW-0347">Helicase</keyword>
<keyword evidence="12" id="KW-1185">Reference proteome</keyword>
<dbReference type="GO" id="GO:0008854">
    <property type="term" value="F:exodeoxyribonuclease V activity"/>
    <property type="evidence" value="ECO:0007669"/>
    <property type="project" value="InterPro"/>
</dbReference>
<dbReference type="OrthoDB" id="9762834at2"/>
<keyword evidence="9" id="KW-0234">DNA repair</keyword>
<dbReference type="InterPro" id="IPR027417">
    <property type="entry name" value="P-loop_NTPase"/>
</dbReference>
<keyword evidence="4" id="KW-0378">Hydrolase</keyword>
<dbReference type="InterPro" id="IPR041500">
    <property type="entry name" value="RecC_C"/>
</dbReference>
<dbReference type="InterPro" id="IPR013986">
    <property type="entry name" value="DExx_box_DNA_helicase_dom_sf"/>
</dbReference>
<evidence type="ECO:0000256" key="4">
    <source>
        <dbReference type="ARBA" id="ARBA00022801"/>
    </source>
</evidence>
<dbReference type="HAMAP" id="MF_01486">
    <property type="entry name" value="RecC"/>
    <property type="match status" value="1"/>
</dbReference>
<dbReference type="GO" id="GO:0004386">
    <property type="term" value="F:helicase activity"/>
    <property type="evidence" value="ECO:0007669"/>
    <property type="project" value="UniProtKB-KW"/>
</dbReference>
<feature type="domain" description="RecC C-terminal" evidence="10">
    <location>
        <begin position="778"/>
        <end position="996"/>
    </location>
</feature>
<dbReference type="GO" id="GO:0009338">
    <property type="term" value="C:exodeoxyribonuclease V complex"/>
    <property type="evidence" value="ECO:0007669"/>
    <property type="project" value="InterPro"/>
</dbReference>
<dbReference type="RefSeq" id="WP_092224516.1">
    <property type="nucleotide sequence ID" value="NZ_FNJI01000025.1"/>
</dbReference>
<evidence type="ECO:0000259" key="10">
    <source>
        <dbReference type="Pfam" id="PF17946"/>
    </source>
</evidence>
<proteinExistence type="inferred from homology"/>
<keyword evidence="6" id="KW-0269">Exonuclease</keyword>
<dbReference type="PIRSF" id="PIRSF000980">
    <property type="entry name" value="RecC"/>
    <property type="match status" value="1"/>
</dbReference>
<keyword evidence="1" id="KW-0540">Nuclease</keyword>
<keyword evidence="8" id="KW-0238">DNA-binding</keyword>
<name>A0A1H0TLD5_9BACT</name>
<dbReference type="Pfam" id="PF17946">
    <property type="entry name" value="RecC_C"/>
    <property type="match status" value="1"/>
</dbReference>
<dbReference type="InterPro" id="IPR011335">
    <property type="entry name" value="Restrct_endonuc-II-like"/>
</dbReference>
<dbReference type="GO" id="GO:0005524">
    <property type="term" value="F:ATP binding"/>
    <property type="evidence" value="ECO:0007669"/>
    <property type="project" value="UniProtKB-KW"/>
</dbReference>